<keyword evidence="2" id="KW-1185">Reference proteome</keyword>
<protein>
    <submittedName>
        <fullName evidence="1">Uncharacterized protein</fullName>
    </submittedName>
</protein>
<name>A0A1G8F443_9NOCA</name>
<proteinExistence type="predicted"/>
<sequence>MTNWSTQAVVDAFVGAHASAPTTRLLARRAAGGAIVRDRAAAGAAAVSSVPWSHVVIDP</sequence>
<organism evidence="1 2">
    <name type="scientific">Rhodococcus triatomae</name>
    <dbReference type="NCBI Taxonomy" id="300028"/>
    <lineage>
        <taxon>Bacteria</taxon>
        <taxon>Bacillati</taxon>
        <taxon>Actinomycetota</taxon>
        <taxon>Actinomycetes</taxon>
        <taxon>Mycobacteriales</taxon>
        <taxon>Nocardiaceae</taxon>
        <taxon>Rhodococcus</taxon>
    </lineage>
</organism>
<evidence type="ECO:0000313" key="1">
    <source>
        <dbReference type="EMBL" id="SDH76905.1"/>
    </source>
</evidence>
<dbReference type="Proteomes" id="UP000183263">
    <property type="component" value="Unassembled WGS sequence"/>
</dbReference>
<evidence type="ECO:0000313" key="2">
    <source>
        <dbReference type="Proteomes" id="UP000183263"/>
    </source>
</evidence>
<dbReference type="AlphaFoldDB" id="A0A1G8F443"/>
<dbReference type="RefSeq" id="WP_072736468.1">
    <property type="nucleotide sequence ID" value="NZ_CP048813.1"/>
</dbReference>
<accession>A0A1G8F443</accession>
<gene>
    <name evidence="1" type="ORF">SAMN05444695_103166</name>
</gene>
<dbReference type="EMBL" id="FNDN01000003">
    <property type="protein sequence ID" value="SDH76905.1"/>
    <property type="molecule type" value="Genomic_DNA"/>
</dbReference>
<reference evidence="1 2" key="1">
    <citation type="submission" date="2016-10" db="EMBL/GenBank/DDBJ databases">
        <authorList>
            <person name="de Groot N.N."/>
        </authorList>
    </citation>
    <scope>NUCLEOTIDE SEQUENCE [LARGE SCALE GENOMIC DNA]</scope>
    <source>
        <strain evidence="1 2">DSM 44892</strain>
    </source>
</reference>